<keyword evidence="2" id="KW-1185">Reference proteome</keyword>
<dbReference type="InterPro" id="IPR013083">
    <property type="entry name" value="Znf_RING/FYVE/PHD"/>
</dbReference>
<dbReference type="SUPFAM" id="SSF57850">
    <property type="entry name" value="RING/U-box"/>
    <property type="match status" value="1"/>
</dbReference>
<evidence type="ECO:0000313" key="1">
    <source>
        <dbReference type="EMBL" id="EGG07233.1"/>
    </source>
</evidence>
<dbReference type="GeneID" id="18922793"/>
<dbReference type="RefSeq" id="XP_007409675.1">
    <property type="nucleotide sequence ID" value="XM_007409613.1"/>
</dbReference>
<dbReference type="AlphaFoldDB" id="F4RK75"/>
<organism evidence="2">
    <name type="scientific">Melampsora larici-populina (strain 98AG31 / pathotype 3-4-7)</name>
    <name type="common">Poplar leaf rust fungus</name>
    <dbReference type="NCBI Taxonomy" id="747676"/>
    <lineage>
        <taxon>Eukaryota</taxon>
        <taxon>Fungi</taxon>
        <taxon>Dikarya</taxon>
        <taxon>Basidiomycota</taxon>
        <taxon>Pucciniomycotina</taxon>
        <taxon>Pucciniomycetes</taxon>
        <taxon>Pucciniales</taxon>
        <taxon>Melampsoraceae</taxon>
        <taxon>Melampsora</taxon>
    </lineage>
</organism>
<dbReference type="EMBL" id="GL883105">
    <property type="protein sequence ID" value="EGG07233.1"/>
    <property type="molecule type" value="Genomic_DNA"/>
</dbReference>
<dbReference type="Gene3D" id="3.30.40.10">
    <property type="entry name" value="Zinc/RING finger domain, C3HC4 (zinc finger)"/>
    <property type="match status" value="1"/>
</dbReference>
<dbReference type="HOGENOM" id="CLU_024936_0_0_1"/>
<dbReference type="InParanoid" id="F4RK75"/>
<dbReference type="VEuPathDB" id="FungiDB:MELLADRAFT_106051"/>
<reference evidence="2" key="1">
    <citation type="journal article" date="2011" name="Proc. Natl. Acad. Sci. U.S.A.">
        <title>Obligate biotrophy features unraveled by the genomic analysis of rust fungi.</title>
        <authorList>
            <person name="Duplessis S."/>
            <person name="Cuomo C.A."/>
            <person name="Lin Y.-C."/>
            <person name="Aerts A."/>
            <person name="Tisserant E."/>
            <person name="Veneault-Fourrey C."/>
            <person name="Joly D.L."/>
            <person name="Hacquard S."/>
            <person name="Amselem J."/>
            <person name="Cantarel B.L."/>
            <person name="Chiu R."/>
            <person name="Coutinho P.M."/>
            <person name="Feau N."/>
            <person name="Field M."/>
            <person name="Frey P."/>
            <person name="Gelhaye E."/>
            <person name="Goldberg J."/>
            <person name="Grabherr M.G."/>
            <person name="Kodira C.D."/>
            <person name="Kohler A."/>
            <person name="Kuees U."/>
            <person name="Lindquist E.A."/>
            <person name="Lucas S.M."/>
            <person name="Mago R."/>
            <person name="Mauceli E."/>
            <person name="Morin E."/>
            <person name="Murat C."/>
            <person name="Pangilinan J.L."/>
            <person name="Park R."/>
            <person name="Pearson M."/>
            <person name="Quesneville H."/>
            <person name="Rouhier N."/>
            <person name="Sakthikumar S."/>
            <person name="Salamov A.A."/>
            <person name="Schmutz J."/>
            <person name="Selles B."/>
            <person name="Shapiro H."/>
            <person name="Tanguay P."/>
            <person name="Tuskan G.A."/>
            <person name="Henrissat B."/>
            <person name="Van de Peer Y."/>
            <person name="Rouze P."/>
            <person name="Ellis J.G."/>
            <person name="Dodds P.N."/>
            <person name="Schein J.E."/>
            <person name="Zhong S."/>
            <person name="Hamelin R.C."/>
            <person name="Grigoriev I.V."/>
            <person name="Szabo L.J."/>
            <person name="Martin F."/>
        </authorList>
    </citation>
    <scope>NUCLEOTIDE SEQUENCE [LARGE SCALE GENOMIC DNA]</scope>
    <source>
        <strain evidence="2">98AG31 / pathotype 3-4-7</strain>
    </source>
</reference>
<accession>F4RK75</accession>
<evidence type="ECO:0000313" key="2">
    <source>
        <dbReference type="Proteomes" id="UP000001072"/>
    </source>
</evidence>
<dbReference type="KEGG" id="mlr:MELLADRAFT_106051"/>
<sequence length="748" mass="86376">MSEHVHFGEVNVILTWGMIVLIMTPRSRGSSVLEHASDLIYFISPDVAEGYHRCGFHFTGPKFVREVRESFKWSSQNSCVVSCCLGAITPSERLVEGVIEENDFNSLGASHNERSTPNLIPTMESNRIEEDVYWTERRNVIRLAHEGYEGDKKFMDQRINALKIFAPLAEDLECYVHPKASVSGLSQQLIGFFNIGNRKNELLHIAHEAQRYHSGISPLAKELKLMVYDYKIGNPLYTHGLALDKIIITSLEYLERDNLELYERLWILSVLHILKSFLPKGQLGRDPNTGSVCRGGLELFLTEESGIRVLISTPGLDLKPRVKGISSRGIDIFPVDESITEALKRVELIANIRNYLQDSERNQQTPTFIRIHNGLLQNKSLTKGRILESLALQAMHHSISKTTSEGEIQCLHAILQHLRTFYPVTKKFLITEALKRVELIEKIRDYLRKPTINNQSSRIIEIYDKLLQNRFLTDAIIVHSLTMKCIQHMVFGTTPDQEIQCLYHILQYLRRFYPAADNLVKPWLSRNKRFKAIHHRFQAQAELQPHIQNYLKKADMDPYIAILLGPFTHHNLVDLDYIKRCLHACHLHDYELKEYKSGFHGLDAIRQQKYYEDQDFFIDMIYKAGFYIKGLQEYLNSNGHYEFISKLSLEMEKDNSDKCPICFSEFFEGQRVVKLTCRQMLHGNCMDLTRSDVPHVAGVLQYHFLKISSPSGGHWDPLTRFCDIKMLICRNRFLPNVYFDASKTQGLP</sequence>
<protein>
    <submittedName>
        <fullName evidence="1">Uncharacterized protein</fullName>
    </submittedName>
</protein>
<name>F4RK75_MELLP</name>
<proteinExistence type="predicted"/>
<dbReference type="Proteomes" id="UP000001072">
    <property type="component" value="Unassembled WGS sequence"/>
</dbReference>
<dbReference type="OrthoDB" id="8062037at2759"/>
<gene>
    <name evidence="1" type="ORF">MELLADRAFT_106051</name>
</gene>